<dbReference type="Gene3D" id="3.30.70.330">
    <property type="match status" value="1"/>
</dbReference>
<dbReference type="InterPro" id="IPR012677">
    <property type="entry name" value="Nucleotide-bd_a/b_plait_sf"/>
</dbReference>
<feature type="compositionally biased region" description="Gly residues" evidence="4">
    <location>
        <begin position="461"/>
        <end position="472"/>
    </location>
</feature>
<feature type="region of interest" description="Disordered" evidence="4">
    <location>
        <begin position="159"/>
        <end position="531"/>
    </location>
</feature>
<gene>
    <name evidence="6" type="ORF">THAPSDRAFT_25027</name>
</gene>
<feature type="compositionally biased region" description="Basic and acidic residues" evidence="4">
    <location>
        <begin position="322"/>
        <end position="342"/>
    </location>
</feature>
<dbReference type="STRING" id="35128.B8CDJ0"/>
<dbReference type="SMART" id="SM00360">
    <property type="entry name" value="RRM"/>
    <property type="match status" value="1"/>
</dbReference>
<dbReference type="SUPFAM" id="SSF54928">
    <property type="entry name" value="RNA-binding domain, RBD"/>
    <property type="match status" value="1"/>
</dbReference>
<feature type="compositionally biased region" description="Acidic residues" evidence="4">
    <location>
        <begin position="41"/>
        <end position="51"/>
    </location>
</feature>
<feature type="compositionally biased region" description="Basic and acidic residues" evidence="4">
    <location>
        <begin position="180"/>
        <end position="222"/>
    </location>
</feature>
<evidence type="ECO:0000313" key="7">
    <source>
        <dbReference type="Proteomes" id="UP000001449"/>
    </source>
</evidence>
<organism evidence="6 7">
    <name type="scientific">Thalassiosira pseudonana</name>
    <name type="common">Marine diatom</name>
    <name type="synonym">Cyclotella nana</name>
    <dbReference type="NCBI Taxonomy" id="35128"/>
    <lineage>
        <taxon>Eukaryota</taxon>
        <taxon>Sar</taxon>
        <taxon>Stramenopiles</taxon>
        <taxon>Ochrophyta</taxon>
        <taxon>Bacillariophyta</taxon>
        <taxon>Coscinodiscophyceae</taxon>
        <taxon>Thalassiosirophycidae</taxon>
        <taxon>Thalassiosirales</taxon>
        <taxon>Thalassiosiraceae</taxon>
        <taxon>Thalassiosira</taxon>
    </lineage>
</organism>
<accession>B8CDJ0</accession>
<evidence type="ECO:0000313" key="6">
    <source>
        <dbReference type="EMBL" id="EED88608.1"/>
    </source>
</evidence>
<feature type="compositionally biased region" description="Basic and acidic residues" evidence="4">
    <location>
        <begin position="404"/>
        <end position="460"/>
    </location>
</feature>
<name>B8CDJ0_THAPS</name>
<feature type="region of interest" description="Disordered" evidence="4">
    <location>
        <begin position="1"/>
        <end position="58"/>
    </location>
</feature>
<dbReference type="PROSITE" id="PS50102">
    <property type="entry name" value="RRM"/>
    <property type="match status" value="1"/>
</dbReference>
<evidence type="ECO:0000256" key="4">
    <source>
        <dbReference type="SAM" id="MobiDB-lite"/>
    </source>
</evidence>
<dbReference type="AlphaFoldDB" id="B8CDJ0"/>
<dbReference type="Pfam" id="PF00076">
    <property type="entry name" value="RRM_1"/>
    <property type="match status" value="1"/>
</dbReference>
<dbReference type="PANTHER" id="PTHR23236">
    <property type="entry name" value="EUKARYOTIC TRANSLATION INITIATION FACTOR 4B/4H"/>
    <property type="match status" value="1"/>
</dbReference>
<dbReference type="PaxDb" id="35128-Thaps25027"/>
<feature type="compositionally biased region" description="Basic and acidic residues" evidence="4">
    <location>
        <begin position="349"/>
        <end position="363"/>
    </location>
</feature>
<proteinExistence type="predicted"/>
<dbReference type="FunFam" id="3.30.70.330:FF:001818">
    <property type="match status" value="1"/>
</dbReference>
<dbReference type="GO" id="GO:0003723">
    <property type="term" value="F:RNA binding"/>
    <property type="evidence" value="ECO:0000318"/>
    <property type="project" value="GO_Central"/>
</dbReference>
<reference evidence="6 7" key="2">
    <citation type="journal article" date="2008" name="Nature">
        <title>The Phaeodactylum genome reveals the evolutionary history of diatom genomes.</title>
        <authorList>
            <person name="Bowler C."/>
            <person name="Allen A.E."/>
            <person name="Badger J.H."/>
            <person name="Grimwood J."/>
            <person name="Jabbari K."/>
            <person name="Kuo A."/>
            <person name="Maheswari U."/>
            <person name="Martens C."/>
            <person name="Maumus F."/>
            <person name="Otillar R.P."/>
            <person name="Rayko E."/>
            <person name="Salamov A."/>
            <person name="Vandepoele K."/>
            <person name="Beszteri B."/>
            <person name="Gruber A."/>
            <person name="Heijde M."/>
            <person name="Katinka M."/>
            <person name="Mock T."/>
            <person name="Valentin K."/>
            <person name="Verret F."/>
            <person name="Berges J.A."/>
            <person name="Brownlee C."/>
            <person name="Cadoret J.P."/>
            <person name="Chiovitti A."/>
            <person name="Choi C.J."/>
            <person name="Coesel S."/>
            <person name="De Martino A."/>
            <person name="Detter J.C."/>
            <person name="Durkin C."/>
            <person name="Falciatore A."/>
            <person name="Fournet J."/>
            <person name="Haruta M."/>
            <person name="Huysman M.J."/>
            <person name="Jenkins B.D."/>
            <person name="Jiroutova K."/>
            <person name="Jorgensen R.E."/>
            <person name="Joubert Y."/>
            <person name="Kaplan A."/>
            <person name="Kroger N."/>
            <person name="Kroth P.G."/>
            <person name="La Roche J."/>
            <person name="Lindquist E."/>
            <person name="Lommer M."/>
            <person name="Martin-Jezequel V."/>
            <person name="Lopez P.J."/>
            <person name="Lucas S."/>
            <person name="Mangogna M."/>
            <person name="McGinnis K."/>
            <person name="Medlin L.K."/>
            <person name="Montsant A."/>
            <person name="Oudot-Le Secq M.P."/>
            <person name="Napoli C."/>
            <person name="Obornik M."/>
            <person name="Parker M.S."/>
            <person name="Petit J.L."/>
            <person name="Porcel B.M."/>
            <person name="Poulsen N."/>
            <person name="Robison M."/>
            <person name="Rychlewski L."/>
            <person name="Rynearson T.A."/>
            <person name="Schmutz J."/>
            <person name="Shapiro H."/>
            <person name="Siaut M."/>
            <person name="Stanley M."/>
            <person name="Sussman M.R."/>
            <person name="Taylor A.R."/>
            <person name="Vardi A."/>
            <person name="von Dassow P."/>
            <person name="Vyverman W."/>
            <person name="Willis A."/>
            <person name="Wyrwicz L.S."/>
            <person name="Rokhsar D.S."/>
            <person name="Weissenbach J."/>
            <person name="Armbrust E.V."/>
            <person name="Green B.R."/>
            <person name="Van de Peer Y."/>
            <person name="Grigoriev I.V."/>
        </authorList>
    </citation>
    <scope>NUCLEOTIDE SEQUENCE [LARGE SCALE GENOMIC DNA]</scope>
    <source>
        <strain evidence="6 7">CCMP1335</strain>
    </source>
</reference>
<dbReference type="KEGG" id="tps:THAPSDRAFT_25027"/>
<evidence type="ECO:0000256" key="2">
    <source>
        <dbReference type="ARBA" id="ARBA00022884"/>
    </source>
</evidence>
<keyword evidence="2 3" id="KW-0694">RNA-binding</keyword>
<evidence type="ECO:0000256" key="1">
    <source>
        <dbReference type="ARBA" id="ARBA00022737"/>
    </source>
</evidence>
<evidence type="ECO:0000259" key="5">
    <source>
        <dbReference type="PROSITE" id="PS50102"/>
    </source>
</evidence>
<dbReference type="Proteomes" id="UP000001449">
    <property type="component" value="Chromosome 15"/>
</dbReference>
<dbReference type="OMA" id="WTTVPNK"/>
<dbReference type="RefSeq" id="XP_002294253.1">
    <property type="nucleotide sequence ID" value="XM_002294217.1"/>
</dbReference>
<evidence type="ECO:0000256" key="3">
    <source>
        <dbReference type="PROSITE-ProRule" id="PRU00176"/>
    </source>
</evidence>
<reference evidence="6 7" key="1">
    <citation type="journal article" date="2004" name="Science">
        <title>The genome of the diatom Thalassiosira pseudonana: ecology, evolution, and metabolism.</title>
        <authorList>
            <person name="Armbrust E.V."/>
            <person name="Berges J.A."/>
            <person name="Bowler C."/>
            <person name="Green B.R."/>
            <person name="Martinez D."/>
            <person name="Putnam N.H."/>
            <person name="Zhou S."/>
            <person name="Allen A.E."/>
            <person name="Apt K.E."/>
            <person name="Bechner M."/>
            <person name="Brzezinski M.A."/>
            <person name="Chaal B.K."/>
            <person name="Chiovitti A."/>
            <person name="Davis A.K."/>
            <person name="Demarest M.S."/>
            <person name="Detter J.C."/>
            <person name="Glavina T."/>
            <person name="Goodstein D."/>
            <person name="Hadi M.Z."/>
            <person name="Hellsten U."/>
            <person name="Hildebrand M."/>
            <person name="Jenkins B.D."/>
            <person name="Jurka J."/>
            <person name="Kapitonov V.V."/>
            <person name="Kroger N."/>
            <person name="Lau W.W."/>
            <person name="Lane T.W."/>
            <person name="Larimer F.W."/>
            <person name="Lippmeier J.C."/>
            <person name="Lucas S."/>
            <person name="Medina M."/>
            <person name="Montsant A."/>
            <person name="Obornik M."/>
            <person name="Parker M.S."/>
            <person name="Palenik B."/>
            <person name="Pazour G.J."/>
            <person name="Richardson P.M."/>
            <person name="Rynearson T.A."/>
            <person name="Saito M.A."/>
            <person name="Schwartz D.C."/>
            <person name="Thamatrakoln K."/>
            <person name="Valentin K."/>
            <person name="Vardi A."/>
            <person name="Wilkerson F.P."/>
            <person name="Rokhsar D.S."/>
        </authorList>
    </citation>
    <scope>NUCLEOTIDE SEQUENCE [LARGE SCALE GENOMIC DNA]</scope>
    <source>
        <strain evidence="6 7">CCMP1335</strain>
    </source>
</reference>
<dbReference type="InParanoid" id="B8CDJ0"/>
<keyword evidence="1" id="KW-0677">Repeat</keyword>
<dbReference type="EMBL" id="CM000650">
    <property type="protein sequence ID" value="EED88608.1"/>
    <property type="molecule type" value="Genomic_DNA"/>
</dbReference>
<dbReference type="InterPro" id="IPR000504">
    <property type="entry name" value="RRM_dom"/>
</dbReference>
<feature type="domain" description="RRM" evidence="5">
    <location>
        <begin position="66"/>
        <end position="160"/>
    </location>
</feature>
<dbReference type="InterPro" id="IPR035979">
    <property type="entry name" value="RBD_domain_sf"/>
</dbReference>
<protein>
    <recommendedName>
        <fullName evidence="5">RRM domain-containing protein</fullName>
    </recommendedName>
</protein>
<feature type="compositionally biased region" description="Basic and acidic residues" evidence="4">
    <location>
        <begin position="382"/>
        <end position="397"/>
    </location>
</feature>
<dbReference type="GeneID" id="7442106"/>
<dbReference type="eggNOG" id="KOG0118">
    <property type="taxonomic scope" value="Eukaryota"/>
</dbReference>
<keyword evidence="7" id="KW-1185">Reference proteome</keyword>
<dbReference type="HOGENOM" id="CLU_513416_0_0_1"/>
<feature type="compositionally biased region" description="Polar residues" evidence="4">
    <location>
        <begin position="370"/>
        <end position="381"/>
    </location>
</feature>
<feature type="compositionally biased region" description="Low complexity" evidence="4">
    <location>
        <begin position="28"/>
        <end position="38"/>
    </location>
</feature>
<dbReference type="PANTHER" id="PTHR23236:SF119">
    <property type="entry name" value="NUCLEAR RNA-BINDING PROTEIN SART-3"/>
    <property type="match status" value="1"/>
</dbReference>
<sequence>MSNIKSWADASSDEESENERIAPPPSGLPGSASYGAALNDAGDDEEEEESEPFPVKQFDVGEHPPFTAYLGNLHYDLRSSGELRGEMELLLEERQCVVTTDDGDVPVKVLSARLMTDRETGKSRGYGYVEFDSAGELLAFLHVENPQLCGRNIKVDVASGEKRTGSGGGDRRGSTTRRGGRGDRGPGERQHSDRGDRGGERERGGDRRGGTGDRDDRGERGPVDGTQFMGGRYSRSNSAMSTGSGAPGGGPGMRRIGSGAAPPRRADSSSSHGGLGGAPATGGDVPNSPARQRPSLKLVPRTKPLENAAGSTTGSSIFGGAKPRDESKFIEKKEPASEKDVGEVTSAMDKVDVKESDKPKEDSTPAVDTAATSNGDAPSSKNDSKTSTDNDKAKKLTESSGQRRNIERKPSRGEGRGRGRDGGERNDRRDGDGGRREGGIQRKPSRGEGRGRGERTRNGERSGGVGGGGGGRNGKEAGRRGSSTTKPAVKDGDADAATSTTPLPLPVAAQSKAPPKKVNSFAAFMDDSDDE</sequence>
<feature type="compositionally biased region" description="Basic and acidic residues" evidence="4">
    <location>
        <begin position="159"/>
        <end position="173"/>
    </location>
</feature>